<feature type="transmembrane region" description="Helical" evidence="1">
    <location>
        <begin position="104"/>
        <end position="123"/>
    </location>
</feature>
<accession>A8ZW32</accession>
<organism evidence="2 3">
    <name type="scientific">Desulfosudis oleivorans (strain DSM 6200 / JCM 39069 / Hxd3)</name>
    <name type="common">Desulfococcus oleovorans</name>
    <dbReference type="NCBI Taxonomy" id="96561"/>
    <lineage>
        <taxon>Bacteria</taxon>
        <taxon>Pseudomonadati</taxon>
        <taxon>Thermodesulfobacteriota</taxon>
        <taxon>Desulfobacteria</taxon>
        <taxon>Desulfobacterales</taxon>
        <taxon>Desulfosudaceae</taxon>
        <taxon>Desulfosudis</taxon>
    </lineage>
</organism>
<dbReference type="OrthoDB" id="2066989at2"/>
<keyword evidence="1" id="KW-1133">Transmembrane helix</keyword>
<keyword evidence="1" id="KW-0472">Membrane</keyword>
<keyword evidence="1" id="KW-0812">Transmembrane</keyword>
<evidence type="ECO:0000313" key="2">
    <source>
        <dbReference type="EMBL" id="ABW68266.1"/>
    </source>
</evidence>
<feature type="transmembrane region" description="Helical" evidence="1">
    <location>
        <begin position="159"/>
        <end position="190"/>
    </location>
</feature>
<feature type="transmembrane region" description="Helical" evidence="1">
    <location>
        <begin position="394"/>
        <end position="412"/>
    </location>
</feature>
<dbReference type="AlphaFoldDB" id="A8ZW32"/>
<dbReference type="EMBL" id="CP000859">
    <property type="protein sequence ID" value="ABW68266.1"/>
    <property type="molecule type" value="Genomic_DNA"/>
</dbReference>
<name>A8ZW32_DESOH</name>
<evidence type="ECO:0000256" key="1">
    <source>
        <dbReference type="SAM" id="Phobius"/>
    </source>
</evidence>
<feature type="transmembrane region" description="Helical" evidence="1">
    <location>
        <begin position="12"/>
        <end position="38"/>
    </location>
</feature>
<gene>
    <name evidence="2" type="ordered locus">Dole_2462</name>
</gene>
<dbReference type="RefSeq" id="WP_012175878.1">
    <property type="nucleotide sequence ID" value="NC_009943.1"/>
</dbReference>
<feature type="transmembrane region" description="Helical" evidence="1">
    <location>
        <begin position="210"/>
        <end position="232"/>
    </location>
</feature>
<dbReference type="KEGG" id="dol:Dole_2462"/>
<dbReference type="Proteomes" id="UP000008561">
    <property type="component" value="Chromosome"/>
</dbReference>
<feature type="transmembrane region" description="Helical" evidence="1">
    <location>
        <begin position="365"/>
        <end position="388"/>
    </location>
</feature>
<feature type="transmembrane region" description="Helical" evidence="1">
    <location>
        <begin position="313"/>
        <end position="335"/>
    </location>
</feature>
<feature type="transmembrane region" description="Helical" evidence="1">
    <location>
        <begin position="129"/>
        <end position="147"/>
    </location>
</feature>
<feature type="transmembrane region" description="Helical" evidence="1">
    <location>
        <begin position="341"/>
        <end position="358"/>
    </location>
</feature>
<protein>
    <submittedName>
        <fullName evidence="2">Uncharacterized protein</fullName>
    </submittedName>
</protein>
<feature type="transmembrane region" description="Helical" evidence="1">
    <location>
        <begin position="76"/>
        <end position="97"/>
    </location>
</feature>
<evidence type="ECO:0000313" key="3">
    <source>
        <dbReference type="Proteomes" id="UP000008561"/>
    </source>
</evidence>
<dbReference type="STRING" id="96561.Dole_2462"/>
<dbReference type="HOGENOM" id="CLU_489780_0_0_7"/>
<reference evidence="2 3" key="1">
    <citation type="submission" date="2007-10" db="EMBL/GenBank/DDBJ databases">
        <title>Complete sequence of Desulfococcus oleovorans Hxd3.</title>
        <authorList>
            <consortium name="US DOE Joint Genome Institute"/>
            <person name="Copeland A."/>
            <person name="Lucas S."/>
            <person name="Lapidus A."/>
            <person name="Barry K."/>
            <person name="Glavina del Rio T."/>
            <person name="Dalin E."/>
            <person name="Tice H."/>
            <person name="Pitluck S."/>
            <person name="Kiss H."/>
            <person name="Brettin T."/>
            <person name="Bruce D."/>
            <person name="Detter J.C."/>
            <person name="Han C."/>
            <person name="Schmutz J."/>
            <person name="Larimer F."/>
            <person name="Land M."/>
            <person name="Hauser L."/>
            <person name="Kyrpides N."/>
            <person name="Kim E."/>
            <person name="Wawrik B."/>
            <person name="Richardson P."/>
        </authorList>
    </citation>
    <scope>NUCLEOTIDE SEQUENCE [LARGE SCALE GENOMIC DNA]</scope>
    <source>
        <strain evidence="3">DSM 6200 / JCM 39069 / Hxd3</strain>
    </source>
</reference>
<sequence>MAAPQQPERKISVGFWVPLFFLFAYIVLGCAGALAYYINDDVGIIYILQQGEYHTPATHSVLGFILKWLYAWKENFFWYALFITMAYVAGIGRLFLFLAACRKLSYPVMFLVTAFVLLGLLPFQPNATILSLLLTMVAILPFLIKNIEQTSSVSFKTVLSSFIFLFVACLYRPPAVFLMTGCALGIHILLNIRRSAQPYPATESNGFWKRAGIITTMMIFAFLMHMFNLFLYNRSPEHSRLLEYNMYRHNFTDSSRYRYTPALQKLGISENDFHMMIFFMGIDSPPLHLENLKRVPPVPAFTPHRMGAGLKRAVYALTHGQALILTAFLLFTSIFSRRARIISGGTVLTLFLIALYTCRMVPRICLPFLTFGAVTVTALLGPGVHNIASRKRKPVFYMAIMMVLFAALWMTLKQQTALIDNQKKELAMTGPVWRFCEANNIQTAACWPGAVSNGRHILFTPLQWPETPRRLHLIGGWTGSYPKILQRLRSTYGHDIYAGLALPGTYHLVMNASTHASIFERFIQEHGPEGAAPQLLLVSGRTRLYRIVETGTDPVF</sequence>
<proteinExistence type="predicted"/>
<keyword evidence="3" id="KW-1185">Reference proteome</keyword>